<evidence type="ECO:0000256" key="12">
    <source>
        <dbReference type="ARBA" id="ARBA00030785"/>
    </source>
</evidence>
<evidence type="ECO:0000256" key="6">
    <source>
        <dbReference type="ARBA" id="ARBA00022475"/>
    </source>
</evidence>
<dbReference type="PRINTS" id="PR00452">
    <property type="entry name" value="SH3DOMAIN"/>
</dbReference>
<keyword evidence="5 13" id="KW-0728">SH3 domain</keyword>
<evidence type="ECO:0000256" key="5">
    <source>
        <dbReference type="ARBA" id="ARBA00022443"/>
    </source>
</evidence>
<feature type="transmembrane region" description="Helical" evidence="14">
    <location>
        <begin position="88"/>
        <end position="112"/>
    </location>
</feature>
<evidence type="ECO:0000256" key="11">
    <source>
        <dbReference type="ARBA" id="ARBA00029697"/>
    </source>
</evidence>
<dbReference type="InterPro" id="IPR035522">
    <property type="entry name" value="Sho1_SH3"/>
</dbReference>
<evidence type="ECO:0000256" key="1">
    <source>
        <dbReference type="ARBA" id="ARBA00004651"/>
    </source>
</evidence>
<dbReference type="GO" id="GO:0007232">
    <property type="term" value="P:osmosensory signaling pathway via Sho1 osmosensor"/>
    <property type="evidence" value="ECO:0007669"/>
    <property type="project" value="EnsemblFungi"/>
</dbReference>
<feature type="domain" description="SH3" evidence="15">
    <location>
        <begin position="288"/>
        <end position="349"/>
    </location>
</feature>
<evidence type="ECO:0000313" key="16">
    <source>
        <dbReference type="EMBL" id="KTB07645.1"/>
    </source>
</evidence>
<dbReference type="VEuPathDB" id="FungiDB:CAGL0G03597g"/>
<sequence length="353" mass="39044">MSGRRGKIINPRTRGAVRNVGFRNLISDPFAISSILIGLISWVITLGGCISVQVNEDFPRFTWWGIAFQFLIILMLIGFYIYDLVDYYRNFLTASIGVAFVYSTNSANYLIYGSGNQKAAASAGVVLLSMVNLIWIFYYGGDNASPINRWVDSFSLNGIRPSPFEAAKIKAYRRSSKQTQFRGSSVKLTHSTNNLHSASENLGLDNGFYNNPHTSNYVSSTALTEFENTGPPYPSASDLPTNNNAPLRSPQLGNNTIGDTYITATTNNNTNTTMGDTMGLYADLADESFPYRVKALYSYEADSADAYEMSFEQGEILMVSDIEGRWWKAKKESGETGIIPSNYVTIIDNDTEA</sequence>
<evidence type="ECO:0000256" key="13">
    <source>
        <dbReference type="PROSITE-ProRule" id="PRU00192"/>
    </source>
</evidence>
<evidence type="ECO:0000256" key="3">
    <source>
        <dbReference type="ARBA" id="ARBA00016255"/>
    </source>
</evidence>
<dbReference type="Proteomes" id="UP000054886">
    <property type="component" value="Unassembled WGS sequence"/>
</dbReference>
<dbReference type="InterPro" id="IPR036028">
    <property type="entry name" value="SH3-like_dom_sf"/>
</dbReference>
<dbReference type="GO" id="GO:0005078">
    <property type="term" value="F:MAP-kinase scaffold activity"/>
    <property type="evidence" value="ECO:0007669"/>
    <property type="project" value="EnsemblFungi"/>
</dbReference>
<dbReference type="PROSITE" id="PS50002">
    <property type="entry name" value="SH3"/>
    <property type="match status" value="1"/>
</dbReference>
<evidence type="ECO:0000256" key="9">
    <source>
        <dbReference type="ARBA" id="ARBA00023016"/>
    </source>
</evidence>
<accession>A0A0W0D7T9</accession>
<feature type="transmembrane region" description="Helical" evidence="14">
    <location>
        <begin position="119"/>
        <end position="139"/>
    </location>
</feature>
<dbReference type="SMR" id="A0A0W0D7T9"/>
<dbReference type="GO" id="GO:0044697">
    <property type="term" value="C:HICS complex"/>
    <property type="evidence" value="ECO:0007669"/>
    <property type="project" value="EnsemblFungi"/>
</dbReference>
<dbReference type="GO" id="GO:0030010">
    <property type="term" value="P:establishment of cell polarity"/>
    <property type="evidence" value="ECO:0007669"/>
    <property type="project" value="EnsemblFungi"/>
</dbReference>
<dbReference type="VEuPathDB" id="FungiDB:GVI51_G03465"/>
<name>A0A0W0D7T9_CANGB</name>
<keyword evidence="7 14" id="KW-0812">Transmembrane</keyword>
<dbReference type="GO" id="GO:0043332">
    <property type="term" value="C:mating projection tip"/>
    <property type="evidence" value="ECO:0007669"/>
    <property type="project" value="EnsemblFungi"/>
</dbReference>
<dbReference type="InterPro" id="IPR001452">
    <property type="entry name" value="SH3_domain"/>
</dbReference>
<dbReference type="GO" id="GO:0005935">
    <property type="term" value="C:cellular bud neck"/>
    <property type="evidence" value="ECO:0007669"/>
    <property type="project" value="EnsemblFungi"/>
</dbReference>
<protein>
    <recommendedName>
        <fullName evidence="4">High osmolarity signaling protein SHO1</fullName>
    </recommendedName>
    <alternativeName>
        <fullName evidence="3">High osmolarity signaling protein sho1</fullName>
    </alternativeName>
    <alternativeName>
        <fullName evidence="11 12">Osmosensor SHO1</fullName>
    </alternativeName>
</protein>
<dbReference type="CDD" id="cd11855">
    <property type="entry name" value="SH3_Sho1p"/>
    <property type="match status" value="1"/>
</dbReference>
<dbReference type="GO" id="GO:0001402">
    <property type="term" value="P:signal transduction involved in filamentous growth"/>
    <property type="evidence" value="ECO:0007669"/>
    <property type="project" value="EnsemblFungi"/>
</dbReference>
<reference evidence="16 17" key="1">
    <citation type="submission" date="2015-10" db="EMBL/GenBank/DDBJ databases">
        <title>Draft genomes sequences of Candida glabrata isolates 1A, 1B, 2A, 2B, 3A and 3B.</title>
        <authorList>
            <person name="Haavelsrud O.E."/>
            <person name="Gaustad P."/>
        </authorList>
    </citation>
    <scope>NUCLEOTIDE SEQUENCE [LARGE SCALE GENOMIC DNA]</scope>
    <source>
        <strain evidence="16">910700640</strain>
    </source>
</reference>
<dbReference type="SMART" id="SM00326">
    <property type="entry name" value="SH3"/>
    <property type="match status" value="1"/>
</dbReference>
<feature type="transmembrane region" description="Helical" evidence="14">
    <location>
        <begin position="30"/>
        <end position="54"/>
    </location>
</feature>
<evidence type="ECO:0000256" key="2">
    <source>
        <dbReference type="ARBA" id="ARBA00009739"/>
    </source>
</evidence>
<keyword evidence="9" id="KW-0346">Stress response</keyword>
<evidence type="ECO:0000256" key="4">
    <source>
        <dbReference type="ARBA" id="ARBA00017350"/>
    </source>
</evidence>
<dbReference type="Gene3D" id="2.30.30.40">
    <property type="entry name" value="SH3 Domains"/>
    <property type="match status" value="1"/>
</dbReference>
<dbReference type="EMBL" id="LLZZ01000107">
    <property type="protein sequence ID" value="KTB07645.1"/>
    <property type="molecule type" value="Genomic_DNA"/>
</dbReference>
<dbReference type="AlphaFoldDB" id="A0A0W0D7T9"/>
<evidence type="ECO:0000313" key="17">
    <source>
        <dbReference type="Proteomes" id="UP000054886"/>
    </source>
</evidence>
<keyword evidence="10 14" id="KW-0472">Membrane</keyword>
<evidence type="ECO:0000256" key="10">
    <source>
        <dbReference type="ARBA" id="ARBA00023136"/>
    </source>
</evidence>
<dbReference type="VEuPathDB" id="FungiDB:GWK60_G03465"/>
<evidence type="ECO:0000256" key="7">
    <source>
        <dbReference type="ARBA" id="ARBA00022692"/>
    </source>
</evidence>
<evidence type="ECO:0000259" key="15">
    <source>
        <dbReference type="PROSITE" id="PS50002"/>
    </source>
</evidence>
<keyword evidence="8 14" id="KW-1133">Transmembrane helix</keyword>
<comment type="caution">
    <text evidence="16">The sequence shown here is derived from an EMBL/GenBank/DDBJ whole genome shotgun (WGS) entry which is preliminary data.</text>
</comment>
<dbReference type="VEuPathDB" id="FungiDB:B1J91_G03597g"/>
<proteinExistence type="inferred from homology"/>
<comment type="subcellular location">
    <subcellularLocation>
        <location evidence="1">Cell membrane</location>
        <topology evidence="1">Multi-pass membrane protein</topology>
    </subcellularLocation>
</comment>
<dbReference type="PhylomeDB" id="A0A0W0D7T9"/>
<comment type="similarity">
    <text evidence="2">Belongs to the SHO1 family.</text>
</comment>
<dbReference type="SUPFAM" id="SSF50044">
    <property type="entry name" value="SH3-domain"/>
    <property type="match status" value="1"/>
</dbReference>
<dbReference type="GO" id="GO:0005034">
    <property type="term" value="F:osmosensor activity"/>
    <property type="evidence" value="ECO:0007669"/>
    <property type="project" value="EnsemblFungi"/>
</dbReference>
<keyword evidence="6" id="KW-1003">Cell membrane</keyword>
<dbReference type="Pfam" id="PF00018">
    <property type="entry name" value="SH3_1"/>
    <property type="match status" value="1"/>
</dbReference>
<organism evidence="16 17">
    <name type="scientific">Candida glabrata</name>
    <name type="common">Yeast</name>
    <name type="synonym">Torulopsis glabrata</name>
    <dbReference type="NCBI Taxonomy" id="5478"/>
    <lineage>
        <taxon>Eukaryota</taxon>
        <taxon>Fungi</taxon>
        <taxon>Dikarya</taxon>
        <taxon>Ascomycota</taxon>
        <taxon>Saccharomycotina</taxon>
        <taxon>Saccharomycetes</taxon>
        <taxon>Saccharomycetales</taxon>
        <taxon>Saccharomycetaceae</taxon>
        <taxon>Nakaseomyces</taxon>
    </lineage>
</organism>
<evidence type="ECO:0000256" key="8">
    <source>
        <dbReference type="ARBA" id="ARBA00022989"/>
    </source>
</evidence>
<feature type="transmembrane region" description="Helical" evidence="14">
    <location>
        <begin position="61"/>
        <end position="82"/>
    </location>
</feature>
<gene>
    <name evidence="16" type="ORF">AO440_001635</name>
</gene>
<dbReference type="GO" id="GO:0005886">
    <property type="term" value="C:plasma membrane"/>
    <property type="evidence" value="ECO:0007669"/>
    <property type="project" value="UniProtKB-SubCell"/>
</dbReference>
<evidence type="ECO:0000256" key="14">
    <source>
        <dbReference type="SAM" id="Phobius"/>
    </source>
</evidence>
<dbReference type="FunFam" id="2.30.30.40:FF:000213">
    <property type="entry name" value="High osmolarity signaling protein SHO1"/>
    <property type="match status" value="1"/>
</dbReference>